<dbReference type="PANTHER" id="PTHR46372">
    <property type="entry name" value="PROTEIN WVD2-LIKE 3"/>
    <property type="match status" value="1"/>
</dbReference>
<keyword evidence="5" id="KW-0206">Cytoskeleton</keyword>
<dbReference type="EMBL" id="JBCNJP010000023">
    <property type="protein sequence ID" value="KAK9058726.1"/>
    <property type="molecule type" value="Genomic_DNA"/>
</dbReference>
<feature type="compositionally biased region" description="Polar residues" evidence="6">
    <location>
        <begin position="175"/>
        <end position="185"/>
    </location>
</feature>
<evidence type="ECO:0000256" key="3">
    <source>
        <dbReference type="ARBA" id="ARBA00022490"/>
    </source>
</evidence>
<evidence type="ECO:0000256" key="2">
    <source>
        <dbReference type="ARBA" id="ARBA00005885"/>
    </source>
</evidence>
<feature type="domain" description="TPX2 C-terminal" evidence="7">
    <location>
        <begin position="279"/>
        <end position="353"/>
    </location>
</feature>
<reference evidence="8 9" key="1">
    <citation type="submission" date="2024-04" db="EMBL/GenBank/DDBJ databases">
        <title>The reference genome of an endangered Asteraceae, Deinandra increscens subsp. villosa, native to the Central Coast of California.</title>
        <authorList>
            <person name="Guilliams M."/>
            <person name="Hasenstab-Lehman K."/>
            <person name="Meyer R."/>
            <person name="Mcevoy S."/>
        </authorList>
    </citation>
    <scope>NUCLEOTIDE SEQUENCE [LARGE SCALE GENOMIC DNA]</scope>
    <source>
        <tissue evidence="8">Leaf</tissue>
    </source>
</reference>
<feature type="compositionally biased region" description="Basic and acidic residues" evidence="6">
    <location>
        <begin position="296"/>
        <end position="324"/>
    </location>
</feature>
<evidence type="ECO:0000256" key="1">
    <source>
        <dbReference type="ARBA" id="ARBA00004245"/>
    </source>
</evidence>
<accession>A0AAP0GRB8</accession>
<evidence type="ECO:0000256" key="5">
    <source>
        <dbReference type="ARBA" id="ARBA00023212"/>
    </source>
</evidence>
<dbReference type="AlphaFoldDB" id="A0AAP0GRB8"/>
<feature type="compositionally biased region" description="Basic and acidic residues" evidence="6">
    <location>
        <begin position="232"/>
        <end position="249"/>
    </location>
</feature>
<dbReference type="Proteomes" id="UP001408789">
    <property type="component" value="Unassembled WGS sequence"/>
</dbReference>
<gene>
    <name evidence="8" type="ORF">SSX86_023568</name>
</gene>
<keyword evidence="3" id="KW-0963">Cytoplasm</keyword>
<comment type="similarity">
    <text evidence="2">Belongs to the TPX2 family.</text>
</comment>
<dbReference type="PANTHER" id="PTHR46372:SF26">
    <property type="entry name" value="(WILD MALAYSIAN BANANA) HYPOTHETICAL PROTEIN"/>
    <property type="match status" value="1"/>
</dbReference>
<dbReference type="Pfam" id="PF06886">
    <property type="entry name" value="TPX2"/>
    <property type="match status" value="1"/>
</dbReference>
<dbReference type="GO" id="GO:0005874">
    <property type="term" value="C:microtubule"/>
    <property type="evidence" value="ECO:0007669"/>
    <property type="project" value="UniProtKB-KW"/>
</dbReference>
<protein>
    <recommendedName>
        <fullName evidence="7">TPX2 C-terminal domain-containing protein</fullName>
    </recommendedName>
</protein>
<keyword evidence="4" id="KW-0493">Microtubule</keyword>
<comment type="caution">
    <text evidence="8">The sequence shown here is derived from an EMBL/GenBank/DDBJ whole genome shotgun (WGS) entry which is preliminary data.</text>
</comment>
<sequence>MITSTPPEISLSLSYHLNFQHKIFIPPPANQTNSTLVSSFNFSKTRLFPLVRQMESGNEVLLEDENGVVSVDEINVIKEEGNSSAVEETDSSKVEVIESSKNVGEISEQSSIKIASNGASSKNNKLAKNGPNSSATSGAPVGKPRAKLSQSSSFSGKTRTLDGQAVKPRVGSKGESVSTKETGTSGMHHPARRSSGGVKLMESSAKGSKTATRRATLDSVPSVSKSRGKKINGSEDHPPSKDLSSDQHSKAITTSVSVTEDNDTHSTTSSQRRNSVTGFSFRLDERAEKRRQFYSKLEEKSQAKEVEQSNMQEKSKESQEAEIKKLRKSLTFKAAPMPSFYKDPPPKVELKKIPTTRPKSPKLGRNKSSAALVNRSVDRAVAAVSARARDQPTSSVANLNKDTAASKKPNRKSETNTPPSKTEVEPEKPKEIPDKLEDQEKDQDSEEQFQEIQVPPANPLEVEDWIEVSPQKNAVAEESPNQDTTRGDIVVVGG</sequence>
<keyword evidence="9" id="KW-1185">Reference proteome</keyword>
<proteinExistence type="inferred from homology"/>
<comment type="subcellular location">
    <subcellularLocation>
        <location evidence="1">Cytoplasm</location>
        <location evidence="1">Cytoskeleton</location>
    </subcellularLocation>
</comment>
<feature type="compositionally biased region" description="Polar residues" evidence="6">
    <location>
        <begin position="250"/>
        <end position="278"/>
    </location>
</feature>
<feature type="compositionally biased region" description="Polar residues" evidence="6">
    <location>
        <begin position="115"/>
        <end position="137"/>
    </location>
</feature>
<evidence type="ECO:0000259" key="7">
    <source>
        <dbReference type="Pfam" id="PF06886"/>
    </source>
</evidence>
<evidence type="ECO:0000256" key="6">
    <source>
        <dbReference type="SAM" id="MobiDB-lite"/>
    </source>
</evidence>
<name>A0AAP0GRB8_9ASTR</name>
<dbReference type="InterPro" id="IPR027329">
    <property type="entry name" value="TPX2_C"/>
</dbReference>
<dbReference type="GO" id="GO:0000226">
    <property type="term" value="P:microtubule cytoskeleton organization"/>
    <property type="evidence" value="ECO:0007669"/>
    <property type="project" value="InterPro"/>
</dbReference>
<feature type="compositionally biased region" description="Polar residues" evidence="6">
    <location>
        <begin position="391"/>
        <end position="403"/>
    </location>
</feature>
<evidence type="ECO:0000256" key="4">
    <source>
        <dbReference type="ARBA" id="ARBA00022701"/>
    </source>
</evidence>
<feature type="compositionally biased region" description="Basic and acidic residues" evidence="6">
    <location>
        <begin position="422"/>
        <end position="438"/>
    </location>
</feature>
<organism evidence="8 9">
    <name type="scientific">Deinandra increscens subsp. villosa</name>
    <dbReference type="NCBI Taxonomy" id="3103831"/>
    <lineage>
        <taxon>Eukaryota</taxon>
        <taxon>Viridiplantae</taxon>
        <taxon>Streptophyta</taxon>
        <taxon>Embryophyta</taxon>
        <taxon>Tracheophyta</taxon>
        <taxon>Spermatophyta</taxon>
        <taxon>Magnoliopsida</taxon>
        <taxon>eudicotyledons</taxon>
        <taxon>Gunneridae</taxon>
        <taxon>Pentapetalae</taxon>
        <taxon>asterids</taxon>
        <taxon>campanulids</taxon>
        <taxon>Asterales</taxon>
        <taxon>Asteraceae</taxon>
        <taxon>Asteroideae</taxon>
        <taxon>Heliantheae alliance</taxon>
        <taxon>Madieae</taxon>
        <taxon>Madiinae</taxon>
        <taxon>Deinandra</taxon>
    </lineage>
</organism>
<feature type="region of interest" description="Disordered" evidence="6">
    <location>
        <begin position="115"/>
        <end position="284"/>
    </location>
</feature>
<feature type="region of interest" description="Disordered" evidence="6">
    <location>
        <begin position="296"/>
        <end position="494"/>
    </location>
</feature>
<dbReference type="InterPro" id="IPR044806">
    <property type="entry name" value="WVD2/WDL1-4"/>
</dbReference>
<feature type="compositionally biased region" description="Polar residues" evidence="6">
    <location>
        <begin position="148"/>
        <end position="158"/>
    </location>
</feature>
<evidence type="ECO:0000313" key="9">
    <source>
        <dbReference type="Proteomes" id="UP001408789"/>
    </source>
</evidence>
<feature type="compositionally biased region" description="Acidic residues" evidence="6">
    <location>
        <begin position="439"/>
        <end position="449"/>
    </location>
</feature>
<evidence type="ECO:0000313" key="8">
    <source>
        <dbReference type="EMBL" id="KAK9058726.1"/>
    </source>
</evidence>
<dbReference type="GO" id="GO:0008017">
    <property type="term" value="F:microtubule binding"/>
    <property type="evidence" value="ECO:0007669"/>
    <property type="project" value="InterPro"/>
</dbReference>